<proteinExistence type="predicted"/>
<protein>
    <submittedName>
        <fullName evidence="2">Uncharacterized protein</fullName>
    </submittedName>
</protein>
<dbReference type="Proteomes" id="UP001204144">
    <property type="component" value="Unassembled WGS sequence"/>
</dbReference>
<name>A0AAE3H7M0_9BACT</name>
<keyword evidence="3" id="KW-1185">Reference proteome</keyword>
<dbReference type="Pfam" id="PF06769">
    <property type="entry name" value="YoeB_toxin"/>
    <property type="match status" value="1"/>
</dbReference>
<dbReference type="InterPro" id="IPR009614">
    <property type="entry name" value="YoeB_toxin"/>
</dbReference>
<evidence type="ECO:0000313" key="2">
    <source>
        <dbReference type="EMBL" id="MCP9764580.1"/>
    </source>
</evidence>
<evidence type="ECO:0000313" key="3">
    <source>
        <dbReference type="Proteomes" id="UP001204144"/>
    </source>
</evidence>
<dbReference type="AlphaFoldDB" id="A0AAE3H7M0"/>
<evidence type="ECO:0000256" key="1">
    <source>
        <dbReference type="SAM" id="MobiDB-lite"/>
    </source>
</evidence>
<dbReference type="RefSeq" id="WP_255038272.1">
    <property type="nucleotide sequence ID" value="NZ_RJUF01000174.1"/>
</dbReference>
<dbReference type="EMBL" id="RJUF01000174">
    <property type="protein sequence ID" value="MCP9764580.1"/>
    <property type="molecule type" value="Genomic_DNA"/>
</dbReference>
<feature type="compositionally biased region" description="Polar residues" evidence="1">
    <location>
        <begin position="1"/>
        <end position="10"/>
    </location>
</feature>
<dbReference type="InterPro" id="IPR035093">
    <property type="entry name" value="RelE/ParE_toxin_dom_sf"/>
</dbReference>
<organism evidence="2 3">
    <name type="scientific">Lacihabitans soyangensis</name>
    <dbReference type="NCBI Taxonomy" id="869394"/>
    <lineage>
        <taxon>Bacteria</taxon>
        <taxon>Pseudomonadati</taxon>
        <taxon>Bacteroidota</taxon>
        <taxon>Cytophagia</taxon>
        <taxon>Cytophagales</taxon>
        <taxon>Leadbetterellaceae</taxon>
        <taxon>Lacihabitans</taxon>
    </lineage>
</organism>
<dbReference type="GO" id="GO:0004519">
    <property type="term" value="F:endonuclease activity"/>
    <property type="evidence" value="ECO:0007669"/>
    <property type="project" value="InterPro"/>
</dbReference>
<comment type="caution">
    <text evidence="2">The sequence shown here is derived from an EMBL/GenBank/DDBJ whole genome shotgun (WGS) entry which is preliminary data.</text>
</comment>
<feature type="region of interest" description="Disordered" evidence="1">
    <location>
        <begin position="1"/>
        <end position="31"/>
    </location>
</feature>
<sequence>MSDWKSSLSRFDNGKMSKSELSETSYTGIGNPEKLRFDLAGFWSRRYKKRNIGLFS</sequence>
<gene>
    <name evidence="2" type="ORF">EGI31_16690</name>
</gene>
<feature type="compositionally biased region" description="Basic and acidic residues" evidence="1">
    <location>
        <begin position="12"/>
        <end position="21"/>
    </location>
</feature>
<dbReference type="GO" id="GO:0006401">
    <property type="term" value="P:RNA catabolic process"/>
    <property type="evidence" value="ECO:0007669"/>
    <property type="project" value="InterPro"/>
</dbReference>
<accession>A0AAE3H7M0</accession>
<dbReference type="Gene3D" id="3.30.2310.20">
    <property type="entry name" value="RelE-like"/>
    <property type="match status" value="1"/>
</dbReference>
<reference evidence="2 3" key="1">
    <citation type="submission" date="2018-11" db="EMBL/GenBank/DDBJ databases">
        <title>Novel bacteria species description.</title>
        <authorList>
            <person name="Han J.-H."/>
        </authorList>
    </citation>
    <scope>NUCLEOTIDE SEQUENCE [LARGE SCALE GENOMIC DNA]</scope>
    <source>
        <strain evidence="2 3">KCTC23259</strain>
    </source>
</reference>